<feature type="compositionally biased region" description="Basic residues" evidence="1">
    <location>
        <begin position="86"/>
        <end position="101"/>
    </location>
</feature>
<evidence type="ECO:0000313" key="2">
    <source>
        <dbReference type="EMBL" id="SDM25048.1"/>
    </source>
</evidence>
<proteinExistence type="predicted"/>
<dbReference type="Proteomes" id="UP000199476">
    <property type="component" value="Unassembled WGS sequence"/>
</dbReference>
<gene>
    <name evidence="2" type="ORF">SAMN04488692_12315</name>
</gene>
<keyword evidence="3" id="KW-1185">Reference proteome</keyword>
<reference evidence="2 3" key="1">
    <citation type="submission" date="2016-10" db="EMBL/GenBank/DDBJ databases">
        <authorList>
            <person name="de Groot N.N."/>
        </authorList>
    </citation>
    <scope>NUCLEOTIDE SEQUENCE [LARGE SCALE GENOMIC DNA]</scope>
    <source>
        <strain evidence="2 3">SLAS-1</strain>
    </source>
</reference>
<accession>A0A1G9RP23</accession>
<dbReference type="RefSeq" id="WP_089761513.1">
    <property type="nucleotide sequence ID" value="NZ_FNGO01000023.1"/>
</dbReference>
<evidence type="ECO:0000313" key="3">
    <source>
        <dbReference type="Proteomes" id="UP000199476"/>
    </source>
</evidence>
<evidence type="ECO:0000256" key="1">
    <source>
        <dbReference type="SAM" id="MobiDB-lite"/>
    </source>
</evidence>
<protein>
    <submittedName>
        <fullName evidence="2">Uncharacterized protein</fullName>
    </submittedName>
</protein>
<feature type="region of interest" description="Disordered" evidence="1">
    <location>
        <begin position="77"/>
        <end position="137"/>
    </location>
</feature>
<name>A0A1G9RP23_9FIRM</name>
<dbReference type="EMBL" id="FNGO01000023">
    <property type="protein sequence ID" value="SDM25048.1"/>
    <property type="molecule type" value="Genomic_DNA"/>
</dbReference>
<organism evidence="2 3">
    <name type="scientific">Halarsenatibacter silvermanii</name>
    <dbReference type="NCBI Taxonomy" id="321763"/>
    <lineage>
        <taxon>Bacteria</taxon>
        <taxon>Bacillati</taxon>
        <taxon>Bacillota</taxon>
        <taxon>Clostridia</taxon>
        <taxon>Halanaerobiales</taxon>
        <taxon>Halarsenatibacteraceae</taxon>
        <taxon>Halarsenatibacter</taxon>
    </lineage>
</organism>
<dbReference type="AlphaFoldDB" id="A0A1G9RP23"/>
<sequence>MLSRTEAVERLIMLRRSLFPSDSCFPSDTGDTAEFDQFIIDIIGPTEEKSSRITEIINLALYRQITPRTAAVAIQELASNKTSYKTGRKNKKNTKPGKKGRNGQENSGGSPAKKEKRKSPGVENLEELKKRGWNRRV</sequence>
<dbReference type="STRING" id="321763.SAMN04488692_12315"/>